<comment type="catalytic activity">
    <reaction evidence="8 10">
        <text>O-phospho-L-tyrosyl-[protein] + H2O = L-tyrosyl-[protein] + phosphate</text>
        <dbReference type="Rhea" id="RHEA:10684"/>
        <dbReference type="Rhea" id="RHEA-COMP:10136"/>
        <dbReference type="Rhea" id="RHEA-COMP:20101"/>
        <dbReference type="ChEBI" id="CHEBI:15377"/>
        <dbReference type="ChEBI" id="CHEBI:43474"/>
        <dbReference type="ChEBI" id="CHEBI:46858"/>
        <dbReference type="ChEBI" id="CHEBI:61978"/>
        <dbReference type="EC" id="3.1.3.48"/>
    </reaction>
</comment>
<evidence type="ECO:0000256" key="1">
    <source>
        <dbReference type="ARBA" id="ARBA00011065"/>
    </source>
</evidence>
<dbReference type="SUPFAM" id="SSF52821">
    <property type="entry name" value="Rhodanese/Cell cycle control phosphatase"/>
    <property type="match status" value="1"/>
</dbReference>
<dbReference type="GO" id="GO:0005737">
    <property type="term" value="C:cytoplasm"/>
    <property type="evidence" value="ECO:0007669"/>
    <property type="project" value="TreeGrafter"/>
</dbReference>
<evidence type="ECO:0000256" key="7">
    <source>
        <dbReference type="ARBA" id="ARBA00023306"/>
    </source>
</evidence>
<keyword evidence="14" id="KW-1185">Reference proteome</keyword>
<feature type="domain" description="Rhodanese" evidence="12">
    <location>
        <begin position="239"/>
        <end position="344"/>
    </location>
</feature>
<dbReference type="GO" id="GO:0110032">
    <property type="term" value="P:positive regulation of G2/MI transition of meiotic cell cycle"/>
    <property type="evidence" value="ECO:0007669"/>
    <property type="project" value="TreeGrafter"/>
</dbReference>
<evidence type="ECO:0000256" key="10">
    <source>
        <dbReference type="RuleBase" id="RU368028"/>
    </source>
</evidence>
<keyword evidence="6 10" id="KW-0904">Protein phosphatase</keyword>
<evidence type="ECO:0000256" key="2">
    <source>
        <dbReference type="ARBA" id="ARBA00013064"/>
    </source>
</evidence>
<name>A0A1R1XYQ5_9FUNG</name>
<dbReference type="EC" id="3.1.3.48" evidence="2 10"/>
<feature type="compositionally biased region" description="Polar residues" evidence="11">
    <location>
        <begin position="179"/>
        <end position="189"/>
    </location>
</feature>
<dbReference type="GO" id="GO:0004725">
    <property type="term" value="F:protein tyrosine phosphatase activity"/>
    <property type="evidence" value="ECO:0007669"/>
    <property type="project" value="UniProtKB-UniRule"/>
</dbReference>
<evidence type="ECO:0000259" key="12">
    <source>
        <dbReference type="PROSITE" id="PS50206"/>
    </source>
</evidence>
<dbReference type="OrthoDB" id="26523at2759"/>
<dbReference type="EMBL" id="LSSN01001389">
    <property type="protein sequence ID" value="OMJ19822.1"/>
    <property type="molecule type" value="Genomic_DNA"/>
</dbReference>
<sequence length="415" mass="46749">MSLLSFNLNDPFSDNSGSSSSDSSPNYKLNSQNTSYSNSFLKKPDFALKRSKCPNPNILSNNDICLQNFDSTSMTSPCHNKRKFTNDLNASFSSSHVFDSPSNNFSASTPSITSFPRPKNESLNYKLQSTSPCISLNPKKNRMLIKQRTVSSSATPTSDFFSDSNDPFAESPAKPLTRAKSQSTSSALDNKNPFLSKSISTYDSNIDSSIPSFSISNDPIKRIEPSTMSSLITGKFDHLFDELVVVDCRFPYEFKGGHINTASNSPSIESLENQFLSNPPSDKRVVIVFHCEYSIKRAPSMARHLRKRDRELNILSYPNLFYPHIYVLQGGYSNFFVNHSSLCYPQKYVTMDDDNHADDCKQLFNNFERQFKRSKSNVMISTSNDLNMCSPTNYSKKLSRTKSSYQPSFQIPFLN</sequence>
<dbReference type="CDD" id="cd01530">
    <property type="entry name" value="Cdc25"/>
    <property type="match status" value="1"/>
</dbReference>
<dbReference type="SMART" id="SM00450">
    <property type="entry name" value="RHOD"/>
    <property type="match status" value="1"/>
</dbReference>
<keyword evidence="7 10" id="KW-0131">Cell cycle</keyword>
<keyword evidence="5 10" id="KW-0378">Hydrolase</keyword>
<evidence type="ECO:0000256" key="5">
    <source>
        <dbReference type="ARBA" id="ARBA00022801"/>
    </source>
</evidence>
<evidence type="ECO:0000256" key="11">
    <source>
        <dbReference type="SAM" id="MobiDB-lite"/>
    </source>
</evidence>
<evidence type="ECO:0000256" key="6">
    <source>
        <dbReference type="ARBA" id="ARBA00022912"/>
    </source>
</evidence>
<dbReference type="PANTHER" id="PTHR10828">
    <property type="entry name" value="M-PHASE INDUCER PHOSPHATASE DUAL SPECIFICITY PHOSPHATASE CDC25"/>
    <property type="match status" value="1"/>
</dbReference>
<proteinExistence type="inferred from homology"/>
<dbReference type="InterPro" id="IPR036873">
    <property type="entry name" value="Rhodanese-like_dom_sf"/>
</dbReference>
<accession>A0A1R1XYQ5</accession>
<organism evidence="13 14">
    <name type="scientific">Smittium culicis</name>
    <dbReference type="NCBI Taxonomy" id="133412"/>
    <lineage>
        <taxon>Eukaryota</taxon>
        <taxon>Fungi</taxon>
        <taxon>Fungi incertae sedis</taxon>
        <taxon>Zoopagomycota</taxon>
        <taxon>Kickxellomycotina</taxon>
        <taxon>Harpellomycetes</taxon>
        <taxon>Harpellales</taxon>
        <taxon>Legeriomycetaceae</taxon>
        <taxon>Smittium</taxon>
    </lineage>
</organism>
<dbReference type="PANTHER" id="PTHR10828:SF17">
    <property type="entry name" value="PROTEIN-TYROSINE-PHOSPHATASE"/>
    <property type="match status" value="1"/>
</dbReference>
<dbReference type="Gene3D" id="3.40.250.10">
    <property type="entry name" value="Rhodanese-like domain"/>
    <property type="match status" value="1"/>
</dbReference>
<evidence type="ECO:0000313" key="14">
    <source>
        <dbReference type="Proteomes" id="UP000187283"/>
    </source>
</evidence>
<gene>
    <name evidence="13" type="ORF">AYI70_g4486</name>
</gene>
<comment type="caution">
    <text evidence="13">The sequence shown here is derived from an EMBL/GenBank/DDBJ whole genome shotgun (WGS) entry which is preliminary data.</text>
</comment>
<comment type="similarity">
    <text evidence="1 10">Belongs to the MPI phosphatase family.</text>
</comment>
<dbReference type="InterPro" id="IPR000751">
    <property type="entry name" value="MPI_Phosphatase"/>
</dbReference>
<dbReference type="PRINTS" id="PR00716">
    <property type="entry name" value="MPIPHPHTASE"/>
</dbReference>
<keyword evidence="3 10" id="KW-0132">Cell division</keyword>
<dbReference type="GO" id="GO:0010971">
    <property type="term" value="P:positive regulation of G2/M transition of mitotic cell cycle"/>
    <property type="evidence" value="ECO:0007669"/>
    <property type="project" value="TreeGrafter"/>
</dbReference>
<comment type="function">
    <text evidence="10">Tyrosine protein phosphatase which functions as a dosage-dependent inducer of mitotic progression.</text>
</comment>
<dbReference type="GO" id="GO:0005634">
    <property type="term" value="C:nucleus"/>
    <property type="evidence" value="ECO:0007669"/>
    <property type="project" value="TreeGrafter"/>
</dbReference>
<evidence type="ECO:0000256" key="9">
    <source>
        <dbReference type="ARBA" id="ARBA00067190"/>
    </source>
</evidence>
<keyword evidence="4 10" id="KW-0498">Mitosis</keyword>
<protein>
    <recommendedName>
        <fullName evidence="9 10">M-phase inducer phosphatase</fullName>
        <ecNumber evidence="2 10">3.1.3.48</ecNumber>
    </recommendedName>
</protein>
<dbReference type="GO" id="GO:0000086">
    <property type="term" value="P:G2/M transition of mitotic cell cycle"/>
    <property type="evidence" value="ECO:0007669"/>
    <property type="project" value="TreeGrafter"/>
</dbReference>
<feature type="region of interest" description="Disordered" evidence="11">
    <location>
        <begin position="148"/>
        <end position="189"/>
    </location>
</feature>
<dbReference type="InterPro" id="IPR001763">
    <property type="entry name" value="Rhodanese-like_dom"/>
</dbReference>
<feature type="compositionally biased region" description="Polar residues" evidence="11">
    <location>
        <begin position="148"/>
        <end position="165"/>
    </location>
</feature>
<evidence type="ECO:0000256" key="8">
    <source>
        <dbReference type="ARBA" id="ARBA00051722"/>
    </source>
</evidence>
<dbReference type="STRING" id="133412.A0A1R1XYQ5"/>
<reference evidence="13 14" key="1">
    <citation type="submission" date="2017-01" db="EMBL/GenBank/DDBJ databases">
        <authorList>
            <person name="Mah S.A."/>
            <person name="Swanson W.J."/>
            <person name="Moy G.W."/>
            <person name="Vacquier V.D."/>
        </authorList>
    </citation>
    <scope>NUCLEOTIDE SEQUENCE [LARGE SCALE GENOMIC DNA]</scope>
    <source>
        <strain evidence="13 14">GSMNP</strain>
    </source>
</reference>
<dbReference type="Pfam" id="PF00581">
    <property type="entry name" value="Rhodanese"/>
    <property type="match status" value="1"/>
</dbReference>
<dbReference type="FunFam" id="3.40.250.10:FF:000021">
    <property type="entry name" value="M-phase inducer phosphatase cdc-25.2"/>
    <property type="match status" value="1"/>
</dbReference>
<dbReference type="Proteomes" id="UP000187283">
    <property type="component" value="Unassembled WGS sequence"/>
</dbReference>
<dbReference type="PROSITE" id="PS50206">
    <property type="entry name" value="RHODANESE_3"/>
    <property type="match status" value="1"/>
</dbReference>
<evidence type="ECO:0000256" key="3">
    <source>
        <dbReference type="ARBA" id="ARBA00022618"/>
    </source>
</evidence>
<dbReference type="AlphaFoldDB" id="A0A1R1XYQ5"/>
<dbReference type="GO" id="GO:0051301">
    <property type="term" value="P:cell division"/>
    <property type="evidence" value="ECO:0007669"/>
    <property type="project" value="UniProtKB-UniRule"/>
</dbReference>
<evidence type="ECO:0000256" key="4">
    <source>
        <dbReference type="ARBA" id="ARBA00022776"/>
    </source>
</evidence>
<evidence type="ECO:0000313" key="13">
    <source>
        <dbReference type="EMBL" id="OMJ19822.1"/>
    </source>
</evidence>